<evidence type="ECO:0000313" key="3">
    <source>
        <dbReference type="Proteomes" id="UP001314170"/>
    </source>
</evidence>
<feature type="compositionally biased region" description="Basic and acidic residues" evidence="1">
    <location>
        <begin position="180"/>
        <end position="202"/>
    </location>
</feature>
<dbReference type="EMBL" id="CAWUPB010001009">
    <property type="protein sequence ID" value="CAK7336785.1"/>
    <property type="molecule type" value="Genomic_DNA"/>
</dbReference>
<dbReference type="Proteomes" id="UP001314170">
    <property type="component" value="Unassembled WGS sequence"/>
</dbReference>
<evidence type="ECO:0000313" key="2">
    <source>
        <dbReference type="EMBL" id="CAK7336785.1"/>
    </source>
</evidence>
<evidence type="ECO:0000256" key="1">
    <source>
        <dbReference type="SAM" id="MobiDB-lite"/>
    </source>
</evidence>
<dbReference type="AlphaFoldDB" id="A0AAV1RK12"/>
<sequence>MLPAKLRPLLWKRYEDIKRQKNGGLLKDSPNHSKKELLKDGVSDGDNSSQHHCPSDKDRRSTSSHEDDVKVAPAPELDETTTENLKIAKAVESKQEFDKQCEQVKDNPDEATLPAVSVDVKSNETSTQIEEVEKPGAGSQELASVAPDNDETIEKQDSKRGEDGEDKTLEAMASALKNVNEIEKDGDKDARNSEQEDKEEGRLSNMDESYICPGSPSFRVYFIESLTTDDEEKDDDADQKSSSDLYSGEIIESVKSNEILGLQQKPECSLDEFQQVSQFDQLRRCKYPKYFYRCYPSAKYGRNSVRPSSTAFYTCDFCQRNLRLTLS</sequence>
<feature type="compositionally biased region" description="Basic and acidic residues" evidence="1">
    <location>
        <begin position="29"/>
        <end position="42"/>
    </location>
</feature>
<feature type="compositionally biased region" description="Basic and acidic residues" evidence="1">
    <location>
        <begin position="152"/>
        <end position="169"/>
    </location>
</feature>
<comment type="caution">
    <text evidence="2">The sequence shown here is derived from an EMBL/GenBank/DDBJ whole genome shotgun (WGS) entry which is preliminary data.</text>
</comment>
<keyword evidence="3" id="KW-1185">Reference proteome</keyword>
<feature type="compositionally biased region" description="Basic and acidic residues" evidence="1">
    <location>
        <begin position="89"/>
        <end position="108"/>
    </location>
</feature>
<protein>
    <submittedName>
        <fullName evidence="2">Uncharacterized protein</fullName>
    </submittedName>
</protein>
<feature type="region of interest" description="Disordered" evidence="1">
    <location>
        <begin position="227"/>
        <end position="246"/>
    </location>
</feature>
<feature type="compositionally biased region" description="Acidic residues" evidence="1">
    <location>
        <begin position="227"/>
        <end position="237"/>
    </location>
</feature>
<gene>
    <name evidence="2" type="ORF">DCAF_LOCUS11806</name>
</gene>
<name>A0AAV1RK12_9ROSI</name>
<proteinExistence type="predicted"/>
<reference evidence="2 3" key="1">
    <citation type="submission" date="2024-01" db="EMBL/GenBank/DDBJ databases">
        <authorList>
            <person name="Waweru B."/>
        </authorList>
    </citation>
    <scope>NUCLEOTIDE SEQUENCE [LARGE SCALE GENOMIC DNA]</scope>
</reference>
<accession>A0AAV1RK12</accession>
<organism evidence="2 3">
    <name type="scientific">Dovyalis caffra</name>
    <dbReference type="NCBI Taxonomy" id="77055"/>
    <lineage>
        <taxon>Eukaryota</taxon>
        <taxon>Viridiplantae</taxon>
        <taxon>Streptophyta</taxon>
        <taxon>Embryophyta</taxon>
        <taxon>Tracheophyta</taxon>
        <taxon>Spermatophyta</taxon>
        <taxon>Magnoliopsida</taxon>
        <taxon>eudicotyledons</taxon>
        <taxon>Gunneridae</taxon>
        <taxon>Pentapetalae</taxon>
        <taxon>rosids</taxon>
        <taxon>fabids</taxon>
        <taxon>Malpighiales</taxon>
        <taxon>Salicaceae</taxon>
        <taxon>Flacourtieae</taxon>
        <taxon>Dovyalis</taxon>
    </lineage>
</organism>
<feature type="compositionally biased region" description="Basic and acidic residues" evidence="1">
    <location>
        <begin position="53"/>
        <end position="70"/>
    </location>
</feature>
<feature type="region of interest" description="Disordered" evidence="1">
    <location>
        <begin position="18"/>
        <end position="211"/>
    </location>
</feature>